<keyword evidence="2" id="KW-1185">Reference proteome</keyword>
<protein>
    <submittedName>
        <fullName evidence="3">Uncharacterized protein LOC115217916</fullName>
    </submittedName>
</protein>
<evidence type="ECO:0000313" key="3">
    <source>
        <dbReference type="RefSeq" id="XP_029643495.2"/>
    </source>
</evidence>
<sequence length="212" mass="24936">MVLLSCWSVLVFTLAHFTNIQATRWDVTVCFAQAYYSSVHCNLNYEYKEISYKGYKNCFYTNFELNGGEEPSSFKVNLKYKYKAYVQNHDIPEMYFLRCSSSCSKKQKLEKWTQWNLEVISSEINDNYNYSFEIKPSGVKNINFGMNSKTSNKSFFLPREMNTRSRIEIETTGKFWSETVVSKPFIFSHLETRITGSLDFKVLLVFRFSGFD</sequence>
<accession>A0A6P7SZB3</accession>
<evidence type="ECO:0000256" key="1">
    <source>
        <dbReference type="SAM" id="SignalP"/>
    </source>
</evidence>
<dbReference type="Proteomes" id="UP000515154">
    <property type="component" value="Linkage group LG12"/>
</dbReference>
<organism evidence="2 3">
    <name type="scientific">Octopus sinensis</name>
    <name type="common">East Asian common octopus</name>
    <dbReference type="NCBI Taxonomy" id="2607531"/>
    <lineage>
        <taxon>Eukaryota</taxon>
        <taxon>Metazoa</taxon>
        <taxon>Spiralia</taxon>
        <taxon>Lophotrochozoa</taxon>
        <taxon>Mollusca</taxon>
        <taxon>Cephalopoda</taxon>
        <taxon>Coleoidea</taxon>
        <taxon>Octopodiformes</taxon>
        <taxon>Octopoda</taxon>
        <taxon>Incirrata</taxon>
        <taxon>Octopodidae</taxon>
        <taxon>Octopus</taxon>
    </lineage>
</organism>
<reference evidence="3" key="1">
    <citation type="submission" date="2025-08" db="UniProtKB">
        <authorList>
            <consortium name="RefSeq"/>
        </authorList>
    </citation>
    <scope>IDENTIFICATION</scope>
</reference>
<feature type="signal peptide" evidence="1">
    <location>
        <begin position="1"/>
        <end position="22"/>
    </location>
</feature>
<dbReference type="AlphaFoldDB" id="A0A6P7SZB3"/>
<evidence type="ECO:0000313" key="2">
    <source>
        <dbReference type="Proteomes" id="UP000515154"/>
    </source>
</evidence>
<proteinExistence type="predicted"/>
<name>A0A6P7SZB3_9MOLL</name>
<dbReference type="RefSeq" id="XP_029643495.2">
    <property type="nucleotide sequence ID" value="XM_029787635.2"/>
</dbReference>
<keyword evidence="1" id="KW-0732">Signal</keyword>
<gene>
    <name evidence="3" type="primary">LOC115217916</name>
</gene>
<dbReference type="KEGG" id="osn:115217916"/>
<feature type="chain" id="PRO_5028900633" evidence="1">
    <location>
        <begin position="23"/>
        <end position="212"/>
    </location>
</feature>